<evidence type="ECO:0000256" key="13">
    <source>
        <dbReference type="SAM" id="Coils"/>
    </source>
</evidence>
<evidence type="ECO:0000256" key="2">
    <source>
        <dbReference type="ARBA" id="ARBA00001541"/>
    </source>
</evidence>
<dbReference type="Pfam" id="PF01739">
    <property type="entry name" value="CheR"/>
    <property type="match status" value="1"/>
</dbReference>
<keyword evidence="7" id="KW-0808">Transferase</keyword>
<evidence type="ECO:0000256" key="6">
    <source>
        <dbReference type="ARBA" id="ARBA00022643"/>
    </source>
</evidence>
<dbReference type="GO" id="GO:0005737">
    <property type="term" value="C:cytoplasm"/>
    <property type="evidence" value="ECO:0007669"/>
    <property type="project" value="InterPro"/>
</dbReference>
<dbReference type="CDD" id="cd00130">
    <property type="entry name" value="PAS"/>
    <property type="match status" value="1"/>
</dbReference>
<proteinExistence type="predicted"/>
<dbReference type="SMART" id="SM00091">
    <property type="entry name" value="PAS"/>
    <property type="match status" value="3"/>
</dbReference>
<comment type="catalytic activity">
    <reaction evidence="1">
        <text>ATP + protein L-histidine = ADP + protein N-phospho-L-histidine.</text>
        <dbReference type="EC" id="2.7.13.3"/>
    </reaction>
</comment>
<dbReference type="InterPro" id="IPR000673">
    <property type="entry name" value="Sig_transdc_resp-reg_Me-estase"/>
</dbReference>
<keyword evidence="10" id="KW-0418">Kinase</keyword>
<keyword evidence="5" id="KW-0285">Flavoprotein</keyword>
<dbReference type="Proteomes" id="UP000700706">
    <property type="component" value="Unassembled WGS sequence"/>
</dbReference>
<dbReference type="InterPro" id="IPR000700">
    <property type="entry name" value="PAS-assoc_C"/>
</dbReference>
<dbReference type="Gene3D" id="3.40.50.180">
    <property type="entry name" value="Methylesterase CheB, C-terminal domain"/>
    <property type="match status" value="1"/>
</dbReference>
<dbReference type="PANTHER" id="PTHR24422">
    <property type="entry name" value="CHEMOTAXIS PROTEIN METHYLTRANSFERASE"/>
    <property type="match status" value="1"/>
</dbReference>
<dbReference type="GO" id="GO:0005524">
    <property type="term" value="F:ATP binding"/>
    <property type="evidence" value="ECO:0007669"/>
    <property type="project" value="UniProtKB-KW"/>
</dbReference>
<evidence type="ECO:0000256" key="10">
    <source>
        <dbReference type="ARBA" id="ARBA00022777"/>
    </source>
</evidence>
<evidence type="ECO:0000256" key="9">
    <source>
        <dbReference type="ARBA" id="ARBA00022741"/>
    </source>
</evidence>
<evidence type="ECO:0000259" key="17">
    <source>
        <dbReference type="PROSITE" id="PS50122"/>
    </source>
</evidence>
<keyword evidence="13" id="KW-0175">Coiled coil</keyword>
<dbReference type="Pfam" id="PF13596">
    <property type="entry name" value="PAS_10"/>
    <property type="match status" value="1"/>
</dbReference>
<evidence type="ECO:0000313" key="19">
    <source>
        <dbReference type="EMBL" id="MBW8727722.1"/>
    </source>
</evidence>
<keyword evidence="4" id="KW-0489">Methyltransferase</keyword>
<evidence type="ECO:0000259" key="18">
    <source>
        <dbReference type="PROSITE" id="PS50123"/>
    </source>
</evidence>
<organism evidence="19 20">
    <name type="scientific">Inquilinus limosus</name>
    <dbReference type="NCBI Taxonomy" id="171674"/>
    <lineage>
        <taxon>Bacteria</taxon>
        <taxon>Pseudomonadati</taxon>
        <taxon>Pseudomonadota</taxon>
        <taxon>Alphaproteobacteria</taxon>
        <taxon>Rhodospirillales</taxon>
        <taxon>Rhodospirillaceae</taxon>
        <taxon>Inquilinus</taxon>
    </lineage>
</organism>
<dbReference type="InterPro" id="IPR022642">
    <property type="entry name" value="CheR_C"/>
</dbReference>
<feature type="active site" evidence="12">
    <location>
        <position position="31"/>
    </location>
</feature>
<evidence type="ECO:0000259" key="15">
    <source>
        <dbReference type="PROSITE" id="PS50112"/>
    </source>
</evidence>
<evidence type="ECO:0000256" key="4">
    <source>
        <dbReference type="ARBA" id="ARBA00022603"/>
    </source>
</evidence>
<keyword evidence="6" id="KW-0288">FMN</keyword>
<reference evidence="19" key="1">
    <citation type="submission" date="2020-06" db="EMBL/GenBank/DDBJ databases">
        <title>Stable isotope informed genome-resolved metagenomics uncovers potential trophic interactions in rhizosphere soil.</title>
        <authorList>
            <person name="Starr E.P."/>
            <person name="Shi S."/>
            <person name="Blazewicz S.J."/>
            <person name="Koch B.J."/>
            <person name="Probst A.J."/>
            <person name="Hungate B.A."/>
            <person name="Pett-Ridge J."/>
            <person name="Firestone M.K."/>
            <person name="Banfield J.F."/>
        </authorList>
    </citation>
    <scope>NUCLEOTIDE SEQUENCE</scope>
    <source>
        <strain evidence="19">YM_69_17</strain>
    </source>
</reference>
<dbReference type="InterPro" id="IPR029063">
    <property type="entry name" value="SAM-dependent_MTases_sf"/>
</dbReference>
<feature type="active site" evidence="12">
    <location>
        <position position="120"/>
    </location>
</feature>
<dbReference type="EMBL" id="JAEKLZ010000300">
    <property type="protein sequence ID" value="MBW8727722.1"/>
    <property type="molecule type" value="Genomic_DNA"/>
</dbReference>
<dbReference type="PROSITE" id="PS50112">
    <property type="entry name" value="PAS"/>
    <property type="match status" value="1"/>
</dbReference>
<dbReference type="SUPFAM" id="SSF55785">
    <property type="entry name" value="PYP-like sensor domain (PAS domain)"/>
    <property type="match status" value="2"/>
</dbReference>
<accession>A0A952FME5</accession>
<dbReference type="NCBIfam" id="TIGR00229">
    <property type="entry name" value="sensory_box"/>
    <property type="match status" value="1"/>
</dbReference>
<feature type="domain" description="PAC" evidence="16">
    <location>
        <begin position="781"/>
        <end position="832"/>
    </location>
</feature>
<dbReference type="GO" id="GO:0008984">
    <property type="term" value="F:protein-glutamate methylesterase activity"/>
    <property type="evidence" value="ECO:0007669"/>
    <property type="project" value="InterPro"/>
</dbReference>
<evidence type="ECO:0000259" key="16">
    <source>
        <dbReference type="PROSITE" id="PS50113"/>
    </source>
</evidence>
<dbReference type="PROSITE" id="PS50123">
    <property type="entry name" value="CHER"/>
    <property type="match status" value="1"/>
</dbReference>
<feature type="domain" description="PAC" evidence="16">
    <location>
        <begin position="903"/>
        <end position="955"/>
    </location>
</feature>
<evidence type="ECO:0000313" key="20">
    <source>
        <dbReference type="Proteomes" id="UP000700706"/>
    </source>
</evidence>
<evidence type="ECO:0000256" key="12">
    <source>
        <dbReference type="PROSITE-ProRule" id="PRU00050"/>
    </source>
</evidence>
<dbReference type="PROSITE" id="PS50113">
    <property type="entry name" value="PAC"/>
    <property type="match status" value="2"/>
</dbReference>
<dbReference type="PROSITE" id="PS50122">
    <property type="entry name" value="CHEB"/>
    <property type="match status" value="1"/>
</dbReference>
<evidence type="ECO:0000256" key="5">
    <source>
        <dbReference type="ARBA" id="ARBA00022630"/>
    </source>
</evidence>
<dbReference type="GO" id="GO:0032259">
    <property type="term" value="P:methylation"/>
    <property type="evidence" value="ECO:0007669"/>
    <property type="project" value="UniProtKB-KW"/>
</dbReference>
<keyword evidence="3" id="KW-0597">Phosphoprotein</keyword>
<feature type="coiled-coil region" evidence="13">
    <location>
        <begin position="631"/>
        <end position="711"/>
    </location>
</feature>
<dbReference type="Gene3D" id="1.10.155.10">
    <property type="entry name" value="Chemotaxis receptor methyltransferase CheR, N-terminal domain"/>
    <property type="match status" value="1"/>
</dbReference>
<evidence type="ECO:0000256" key="8">
    <source>
        <dbReference type="ARBA" id="ARBA00022691"/>
    </source>
</evidence>
<evidence type="ECO:0000256" key="14">
    <source>
        <dbReference type="SAM" id="MobiDB-lite"/>
    </source>
</evidence>
<comment type="catalytic activity">
    <reaction evidence="2">
        <text>L-glutamyl-[protein] + S-adenosyl-L-methionine = [protein]-L-glutamate 5-O-methyl ester + S-adenosyl-L-homocysteine</text>
        <dbReference type="Rhea" id="RHEA:24452"/>
        <dbReference type="Rhea" id="RHEA-COMP:10208"/>
        <dbReference type="Rhea" id="RHEA-COMP:10311"/>
        <dbReference type="ChEBI" id="CHEBI:29973"/>
        <dbReference type="ChEBI" id="CHEBI:57856"/>
        <dbReference type="ChEBI" id="CHEBI:59789"/>
        <dbReference type="ChEBI" id="CHEBI:82795"/>
        <dbReference type="EC" id="2.1.1.80"/>
    </reaction>
</comment>
<dbReference type="Pfam" id="PF01339">
    <property type="entry name" value="CheB_methylest"/>
    <property type="match status" value="1"/>
</dbReference>
<dbReference type="AlphaFoldDB" id="A0A952FME5"/>
<dbReference type="GO" id="GO:0006935">
    <property type="term" value="P:chemotaxis"/>
    <property type="evidence" value="ECO:0007669"/>
    <property type="project" value="UniProtKB-UniRule"/>
</dbReference>
<dbReference type="GO" id="GO:0000156">
    <property type="term" value="F:phosphorelay response regulator activity"/>
    <property type="evidence" value="ECO:0007669"/>
    <property type="project" value="InterPro"/>
</dbReference>
<feature type="domain" description="PAS" evidence="15">
    <location>
        <begin position="829"/>
        <end position="899"/>
    </location>
</feature>
<protein>
    <submittedName>
        <fullName evidence="19">PAS domain-containing protein</fullName>
    </submittedName>
</protein>
<dbReference type="SUPFAM" id="SSF53335">
    <property type="entry name" value="S-adenosyl-L-methionine-dependent methyltransferases"/>
    <property type="match status" value="1"/>
</dbReference>
<evidence type="ECO:0000256" key="7">
    <source>
        <dbReference type="ARBA" id="ARBA00022679"/>
    </source>
</evidence>
<name>A0A952FME5_9PROT</name>
<evidence type="ECO:0000256" key="11">
    <source>
        <dbReference type="ARBA" id="ARBA00022840"/>
    </source>
</evidence>
<dbReference type="InterPro" id="IPR035965">
    <property type="entry name" value="PAS-like_dom_sf"/>
</dbReference>
<dbReference type="Pfam" id="PF13426">
    <property type="entry name" value="PAS_9"/>
    <property type="match status" value="1"/>
</dbReference>
<dbReference type="SUPFAM" id="SSF47757">
    <property type="entry name" value="Chemotaxis receptor methyltransferase CheR, N-terminal domain"/>
    <property type="match status" value="1"/>
</dbReference>
<dbReference type="Gene3D" id="3.30.450.20">
    <property type="entry name" value="PAS domain"/>
    <property type="match status" value="2"/>
</dbReference>
<evidence type="ECO:0000256" key="3">
    <source>
        <dbReference type="ARBA" id="ARBA00022553"/>
    </source>
</evidence>
<dbReference type="InterPro" id="IPR036804">
    <property type="entry name" value="CheR_N_sf"/>
</dbReference>
<dbReference type="InterPro" id="IPR050903">
    <property type="entry name" value="Bact_Chemotaxis_MeTrfase"/>
</dbReference>
<dbReference type="InterPro" id="IPR022641">
    <property type="entry name" value="CheR_N"/>
</dbReference>
<feature type="domain" description="CheR-type methyltransferase" evidence="18">
    <location>
        <begin position="193"/>
        <end position="467"/>
    </location>
</feature>
<dbReference type="InterPro" id="IPR035909">
    <property type="entry name" value="CheB_C"/>
</dbReference>
<gene>
    <name evidence="19" type="ORF">JF625_21560</name>
</gene>
<dbReference type="PANTHER" id="PTHR24422:SF27">
    <property type="entry name" value="PROTEIN-GLUTAMATE O-METHYLTRANSFERASE"/>
    <property type="match status" value="1"/>
</dbReference>
<dbReference type="GO" id="GO:0008983">
    <property type="term" value="F:protein-glutamate O-methyltransferase activity"/>
    <property type="evidence" value="ECO:0007669"/>
    <property type="project" value="UniProtKB-EC"/>
</dbReference>
<dbReference type="SMART" id="SM00138">
    <property type="entry name" value="MeTrc"/>
    <property type="match status" value="1"/>
</dbReference>
<feature type="active site" evidence="12">
    <location>
        <position position="4"/>
    </location>
</feature>
<keyword evidence="11" id="KW-0067">ATP-binding</keyword>
<keyword evidence="9" id="KW-0547">Nucleotide-binding</keyword>
<dbReference type="InterPro" id="IPR000780">
    <property type="entry name" value="CheR_MeTrfase"/>
</dbReference>
<feature type="region of interest" description="Disordered" evidence="14">
    <location>
        <begin position="1070"/>
        <end position="1090"/>
    </location>
</feature>
<dbReference type="SMART" id="SM00911">
    <property type="entry name" value="HWE_HK"/>
    <property type="match status" value="1"/>
</dbReference>
<keyword evidence="12" id="KW-0145">Chemotaxis</keyword>
<dbReference type="InterPro" id="IPR011102">
    <property type="entry name" value="Sig_transdc_His_kinase_HWE"/>
</dbReference>
<dbReference type="GO" id="GO:0004673">
    <property type="term" value="F:protein histidine kinase activity"/>
    <property type="evidence" value="ECO:0007669"/>
    <property type="project" value="UniProtKB-EC"/>
</dbReference>
<dbReference type="InterPro" id="IPR000014">
    <property type="entry name" value="PAS"/>
</dbReference>
<comment type="caution">
    <text evidence="19">The sequence shown here is derived from an EMBL/GenBank/DDBJ whole genome shotgun (WGS) entry which is preliminary data.</text>
</comment>
<dbReference type="SUPFAM" id="SSF52738">
    <property type="entry name" value="Methylesterase CheB, C-terminal domain"/>
    <property type="match status" value="1"/>
</dbReference>
<keyword evidence="8" id="KW-0949">S-adenosyl-L-methionine</keyword>
<dbReference type="CDD" id="cd16434">
    <property type="entry name" value="CheB-CheR_fusion"/>
    <property type="match status" value="1"/>
</dbReference>
<dbReference type="Pfam" id="PF03705">
    <property type="entry name" value="CheR_N"/>
    <property type="match status" value="1"/>
</dbReference>
<dbReference type="Pfam" id="PF07536">
    <property type="entry name" value="HWE_HK"/>
    <property type="match status" value="1"/>
</dbReference>
<evidence type="ECO:0000256" key="1">
    <source>
        <dbReference type="ARBA" id="ARBA00000085"/>
    </source>
</evidence>
<keyword evidence="12" id="KW-0378">Hydrolase</keyword>
<dbReference type="PRINTS" id="PR00996">
    <property type="entry name" value="CHERMTFRASE"/>
</dbReference>
<dbReference type="Gene3D" id="3.40.50.150">
    <property type="entry name" value="Vaccinia Virus protein VP39"/>
    <property type="match status" value="1"/>
</dbReference>
<feature type="domain" description="CheB-type methylesterase" evidence="17">
    <location>
        <begin position="1"/>
        <end position="178"/>
    </location>
</feature>
<sequence>MGASAGGLEAFERFFLHMPSDSGMAFVVVPHLDTQHKSAMTELLARYTRMPVIEITEGMEAVADRIHVIPPNTTLTMEGDRFRLETPRSTSSTIDGFFLSVAEQHGELAVGIVLSGSGSDGSAGLEAIKEAGGLTLAQAGETSRYDSMPRSAIATGLVDFILPVEEMPAQLAQYARDLVRSKTDGSMPSRQQARRHLVKIFTLLRAGTGHDFSQYKNSTFIRRVQRRMQAAQVAALADYVELLRKDPQEVEALFRDLLIGVTQFFRDARAFDVLQRDIIPKLLEHKGPDDHVRIWIPGCATGEEAYSIAILLRERMAEADAAPKVQIFATDIDDHALAIARAGLYPEAISRDVSPERLEHFFVREGSDYRVTKEIREMCIFSVHNVIKDAPFSKLDLISCRNLLIYLDSTLQNRVLQLFHFALRHRGYLFLGPSENVTQHPKLFTKIDGKFRLFKAREADVGRPVVEFPLATSIYRGQLEADRPQSALPPTIRDTVSRRAQRVVEAYAPACFVVDDHYEILHFSGRTGRYLQPSPGVASLNLFSIVESGLRPDLRTVIHQAVSTGRRVTRENVSLPVDGGFQLLNLIAEPLVTGDGGPKFCIVILQEVGTPKQLGAAGVEAASDAQKDEIIRHLESELIATRERLQTTIEELETSNEEMKSSNEEFQSVNEELQSANEELETSKEELQSVNEELETVNAELNSKIESLDRAVSDRKNLLESTQIATLFLDTKLRVRSFTPAVTEIFHLIDSDAGRPITDIVSRLSYESLPRDVGRVLRTLTGLNQEVTLADGAASYIMRILPYRTVDNVINGVVITFVDITERKRNEEALARLAAIIAHSQEAIIGTSPDGTITTWNAGAERMYGYGADEAVGRPLSFLSAPERLDEMRQIFDQLRRPPSQPNVVDTERLTKDGRRIFVSFTASPIRNEAGRLVGAALVERDTTERRQAEQRQLLLLAELNHRVKNTLASVLSIASRTRQSSASLDSFGQSFEGRLQSLAAAHELLAENVWAGVDLRQLLVEQLKRYHEGKDPPALSGGEIFLPSRAALVFAMAFHELARRARRWSSPWRSTSWQPMPRSTAPCPCPAGR</sequence>